<keyword evidence="8" id="KW-1185">Reference proteome</keyword>
<comment type="similarity">
    <text evidence="1 6">Belongs to the universal ribosomal protein uS17 family.</text>
</comment>
<dbReference type="SUPFAM" id="SSF50249">
    <property type="entry name" value="Nucleic acid-binding proteins"/>
    <property type="match status" value="1"/>
</dbReference>
<dbReference type="Gene3D" id="2.40.50.140">
    <property type="entry name" value="Nucleic acid-binding proteins"/>
    <property type="match status" value="1"/>
</dbReference>
<dbReference type="HAMAP" id="MF_01345_B">
    <property type="entry name" value="Ribosomal_uS17_B"/>
    <property type="match status" value="1"/>
</dbReference>
<protein>
    <recommendedName>
        <fullName evidence="6">Small ribosomal subunit protein uS17</fullName>
    </recommendedName>
</protein>
<dbReference type="InterPro" id="IPR000266">
    <property type="entry name" value="Ribosomal_uS17"/>
</dbReference>
<dbReference type="AlphaFoldDB" id="A0A6M8HMJ1"/>
<dbReference type="PRINTS" id="PR00973">
    <property type="entry name" value="RIBOSOMALS17"/>
</dbReference>
<evidence type="ECO:0000256" key="2">
    <source>
        <dbReference type="ARBA" id="ARBA00022730"/>
    </source>
</evidence>
<keyword evidence="3 6" id="KW-0694">RNA-binding</keyword>
<dbReference type="RefSeq" id="WP_171834522.1">
    <property type="nucleotide sequence ID" value="NZ_CP053708.1"/>
</dbReference>
<dbReference type="NCBIfam" id="NF004123">
    <property type="entry name" value="PRK05610.1"/>
    <property type="match status" value="1"/>
</dbReference>
<dbReference type="PANTHER" id="PTHR10744">
    <property type="entry name" value="40S RIBOSOMAL PROTEIN S11 FAMILY MEMBER"/>
    <property type="match status" value="1"/>
</dbReference>
<dbReference type="PANTHER" id="PTHR10744:SF1">
    <property type="entry name" value="SMALL RIBOSOMAL SUBUNIT PROTEIN US17M"/>
    <property type="match status" value="1"/>
</dbReference>
<dbReference type="KEGG" id="lck:HN018_05250"/>
<evidence type="ECO:0000256" key="3">
    <source>
        <dbReference type="ARBA" id="ARBA00022884"/>
    </source>
</evidence>
<evidence type="ECO:0000313" key="7">
    <source>
        <dbReference type="EMBL" id="QKE89530.1"/>
    </source>
</evidence>
<dbReference type="GO" id="GO:0006412">
    <property type="term" value="P:translation"/>
    <property type="evidence" value="ECO:0007669"/>
    <property type="project" value="UniProtKB-UniRule"/>
</dbReference>
<proteinExistence type="inferred from homology"/>
<comment type="subunit">
    <text evidence="6">Part of the 30S ribosomal subunit.</text>
</comment>
<sequence length="99" mass="11044">MPRRVLTGRVTSDKMDKTITVLVDRRVIHPLYKKFIRRSKKYAAHDEANECKIGDTVRILECPPISKRKTWTVVTRNGTAMGDASTVATAPTSLESVSA</sequence>
<dbReference type="Proteomes" id="UP000500767">
    <property type="component" value="Chromosome"/>
</dbReference>
<accession>A0A6M8HMJ1</accession>
<dbReference type="CDD" id="cd00364">
    <property type="entry name" value="Ribosomal_uS17"/>
    <property type="match status" value="1"/>
</dbReference>
<evidence type="ECO:0000256" key="6">
    <source>
        <dbReference type="HAMAP-Rule" id="MF_01345"/>
    </source>
</evidence>
<reference evidence="7 8" key="1">
    <citation type="journal article" date="2014" name="World J. Microbiol. Biotechnol.">
        <title>Biodiversity and physiological characteristics of Antarctic and Arctic lichens-associated bacteria.</title>
        <authorList>
            <person name="Lee Y.M."/>
            <person name="Kim E.H."/>
            <person name="Lee H.K."/>
            <person name="Hong S.G."/>
        </authorList>
    </citation>
    <scope>NUCLEOTIDE SEQUENCE [LARGE SCALE GENOMIC DNA]</scope>
    <source>
        <strain evidence="7 8">PAMC 26569</strain>
    </source>
</reference>
<dbReference type="GO" id="GO:0019843">
    <property type="term" value="F:rRNA binding"/>
    <property type="evidence" value="ECO:0007669"/>
    <property type="project" value="UniProtKB-UniRule"/>
</dbReference>
<name>A0A6M8HMJ1_9PROT</name>
<keyword evidence="2 6" id="KW-0699">rRNA-binding</keyword>
<dbReference type="InterPro" id="IPR012340">
    <property type="entry name" value="NA-bd_OB-fold"/>
</dbReference>
<gene>
    <name evidence="6 7" type="primary">rpsQ</name>
    <name evidence="7" type="ORF">HN018_05250</name>
</gene>
<dbReference type="InterPro" id="IPR019984">
    <property type="entry name" value="Ribosomal_uS17_bact/chlr"/>
</dbReference>
<evidence type="ECO:0000313" key="8">
    <source>
        <dbReference type="Proteomes" id="UP000500767"/>
    </source>
</evidence>
<dbReference type="EMBL" id="CP053708">
    <property type="protein sequence ID" value="QKE89530.1"/>
    <property type="molecule type" value="Genomic_DNA"/>
</dbReference>
<comment type="function">
    <text evidence="6">One of the primary rRNA binding proteins, it binds specifically to the 5'-end of 16S ribosomal RNA.</text>
</comment>
<dbReference type="Pfam" id="PF00366">
    <property type="entry name" value="Ribosomal_S17"/>
    <property type="match status" value="1"/>
</dbReference>
<dbReference type="GO" id="GO:0022627">
    <property type="term" value="C:cytosolic small ribosomal subunit"/>
    <property type="evidence" value="ECO:0007669"/>
    <property type="project" value="UniProtKB-UniRule"/>
</dbReference>
<keyword evidence="4 6" id="KW-0689">Ribosomal protein</keyword>
<dbReference type="NCBIfam" id="TIGR03635">
    <property type="entry name" value="uS17_bact"/>
    <property type="match status" value="1"/>
</dbReference>
<evidence type="ECO:0000256" key="1">
    <source>
        <dbReference type="ARBA" id="ARBA00010254"/>
    </source>
</evidence>
<dbReference type="GO" id="GO:0003735">
    <property type="term" value="F:structural constituent of ribosome"/>
    <property type="evidence" value="ECO:0007669"/>
    <property type="project" value="UniProtKB-UniRule"/>
</dbReference>
<evidence type="ECO:0000256" key="4">
    <source>
        <dbReference type="ARBA" id="ARBA00022980"/>
    </source>
</evidence>
<organism evidence="7 8">
    <name type="scientific">Lichenicola cladoniae</name>
    <dbReference type="NCBI Taxonomy" id="1484109"/>
    <lineage>
        <taxon>Bacteria</taxon>
        <taxon>Pseudomonadati</taxon>
        <taxon>Pseudomonadota</taxon>
        <taxon>Alphaproteobacteria</taxon>
        <taxon>Acetobacterales</taxon>
        <taxon>Acetobacteraceae</taxon>
        <taxon>Lichenicola</taxon>
    </lineage>
</organism>
<keyword evidence="5 6" id="KW-0687">Ribonucleoprotein</keyword>
<evidence type="ECO:0000256" key="5">
    <source>
        <dbReference type="ARBA" id="ARBA00023274"/>
    </source>
</evidence>